<accession>A0A3R8SJS3</accession>
<organism evidence="2 3">
    <name type="scientific">Empedobacter falsenii</name>
    <dbReference type="NCBI Taxonomy" id="343874"/>
    <lineage>
        <taxon>Bacteria</taxon>
        <taxon>Pseudomonadati</taxon>
        <taxon>Bacteroidota</taxon>
        <taxon>Flavobacteriia</taxon>
        <taxon>Flavobacteriales</taxon>
        <taxon>Weeksellaceae</taxon>
        <taxon>Empedobacter</taxon>
    </lineage>
</organism>
<evidence type="ECO:0000313" key="3">
    <source>
        <dbReference type="Proteomes" id="UP000267844"/>
    </source>
</evidence>
<evidence type="ECO:0000313" key="2">
    <source>
        <dbReference type="EMBL" id="RRT87372.1"/>
    </source>
</evidence>
<dbReference type="Proteomes" id="UP000267844">
    <property type="component" value="Unassembled WGS sequence"/>
</dbReference>
<dbReference type="EMBL" id="RHPO01000059">
    <property type="protein sequence ID" value="RRT87372.1"/>
    <property type="molecule type" value="Genomic_DNA"/>
</dbReference>
<dbReference type="RefSeq" id="WP_125350798.1">
    <property type="nucleotide sequence ID" value="NZ_RHPN01000061.1"/>
</dbReference>
<feature type="chain" id="PRO_5018659429" description="DUF4919 domain-containing protein" evidence="1">
    <location>
        <begin position="20"/>
        <end position="213"/>
    </location>
</feature>
<comment type="caution">
    <text evidence="2">The sequence shown here is derived from an EMBL/GenBank/DDBJ whole genome shotgun (WGS) entry which is preliminary data.</text>
</comment>
<name>A0A3R8SJS3_9FLAO</name>
<evidence type="ECO:0008006" key="4">
    <source>
        <dbReference type="Google" id="ProtNLM"/>
    </source>
</evidence>
<evidence type="ECO:0000256" key="1">
    <source>
        <dbReference type="SAM" id="SignalP"/>
    </source>
</evidence>
<sequence>MKFKLLLLVLFLNINYTFSQNLVELDTYESAYFEKEYKISIYNDISLKKKKDINKYFIEYYIRTQPLSSYDSDLTTLIIPYNKLEPFINYLNEIRVKYKEWKKTAIENNVKEIEKDFMIKSPYLQAGFTYSEWHYDLSVTLSSRFKYLDKIDNYAIIINSGELKSNSNSFIDSKGFALVFSSEEEIEDFINKLNNEKAIELIKSKEAKEDLFK</sequence>
<reference evidence="2 3" key="1">
    <citation type="submission" date="2018-10" db="EMBL/GenBank/DDBJ databases">
        <title>Transmission dynamics of multidrug resistant bacteria on intensive care unit surfaces.</title>
        <authorList>
            <person name="D'Souza A.W."/>
            <person name="Potter R.F."/>
            <person name="Wallace M."/>
            <person name="Shupe A."/>
            <person name="Patel S."/>
            <person name="Sun S."/>
            <person name="Gul D."/>
            <person name="Kwon J.H."/>
            <person name="Andleeb S."/>
            <person name="Burnham C.-A.D."/>
            <person name="Dantas G."/>
        </authorList>
    </citation>
    <scope>NUCLEOTIDE SEQUENCE [LARGE SCALE GENOMIC DNA]</scope>
    <source>
        <strain evidence="2 3">WF_348</strain>
    </source>
</reference>
<feature type="signal peptide" evidence="1">
    <location>
        <begin position="1"/>
        <end position="19"/>
    </location>
</feature>
<dbReference type="AlphaFoldDB" id="A0A3R8SJS3"/>
<proteinExistence type="predicted"/>
<keyword evidence="1" id="KW-0732">Signal</keyword>
<protein>
    <recommendedName>
        <fullName evidence="4">DUF4919 domain-containing protein</fullName>
    </recommendedName>
</protein>
<gene>
    <name evidence="2" type="ORF">EGI89_14990</name>
</gene>